<dbReference type="InterPro" id="IPR052945">
    <property type="entry name" value="Mitotic_Regulator"/>
</dbReference>
<dbReference type="Gene3D" id="1.25.40.10">
    <property type="entry name" value="Tetratricopeptide repeat domain"/>
    <property type="match status" value="2"/>
</dbReference>
<evidence type="ECO:0000313" key="2">
    <source>
        <dbReference type="Proteomes" id="UP000613177"/>
    </source>
</evidence>
<keyword evidence="2" id="KW-1185">Reference proteome</keyword>
<comment type="caution">
    <text evidence="1">The sequence shown here is derived from an EMBL/GenBank/DDBJ whole genome shotgun (WGS) entry which is preliminary data.</text>
</comment>
<organism evidence="1 2">
    <name type="scientific">Thamnidium elegans</name>
    <dbReference type="NCBI Taxonomy" id="101142"/>
    <lineage>
        <taxon>Eukaryota</taxon>
        <taxon>Fungi</taxon>
        <taxon>Fungi incertae sedis</taxon>
        <taxon>Mucoromycota</taxon>
        <taxon>Mucoromycotina</taxon>
        <taxon>Mucoromycetes</taxon>
        <taxon>Mucorales</taxon>
        <taxon>Mucorineae</taxon>
        <taxon>Mucoraceae</taxon>
        <taxon>Thamnidium</taxon>
    </lineage>
</organism>
<dbReference type="PANTHER" id="PTHR43628">
    <property type="entry name" value="ACTIVATOR OF C KINASE PROTEIN 1-RELATED"/>
    <property type="match status" value="1"/>
</dbReference>
<evidence type="ECO:0008006" key="3">
    <source>
        <dbReference type="Google" id="ProtNLM"/>
    </source>
</evidence>
<protein>
    <recommendedName>
        <fullName evidence="3">HCP-like protein</fullName>
    </recommendedName>
</protein>
<dbReference type="SUPFAM" id="SSF81901">
    <property type="entry name" value="HCP-like"/>
    <property type="match status" value="1"/>
</dbReference>
<sequence length="410" mass="46455">MSSPVKNIARRKSGEEWFKVEEKEYAKILSTFRPTPTNSISIIKKAFSGTTQPLHIRDFYKKEAKNKSPGASAEAHYNIGVIYQIGCNTKKDYAEAFYWYKKAVDEGHVKACEKIARLYYKGLGLKQSYKEAKLYYQKAAKRGDKESMFRLGLFYNDGLGLEKDYQEALIHYQSAADSGHVIALYNIGVMYENGQGVPQNYENAFSYYKRSALNGDIDAQLKVGLFLSKGLGTTQNYNEAFSWYKKVSESSLNNMDVHFQLGELYRNGHGTEEDLKVAFEHYSKAVQLDQTDGKSDHGNKQVALGKMYFYGLGTNKDHGMAMLMFQKALIISRNTEAQDYISKLQGKKSPFPFFYEWKNTIPSPSSSSSISEINGDDTRTLNSFSSIKVSEDENFTESSEITRASFTKSI</sequence>
<dbReference type="OrthoDB" id="2235346at2759"/>
<evidence type="ECO:0000313" key="1">
    <source>
        <dbReference type="EMBL" id="KAG2230877.1"/>
    </source>
</evidence>
<dbReference type="SMART" id="SM00671">
    <property type="entry name" value="SEL1"/>
    <property type="match status" value="7"/>
</dbReference>
<name>A0A8H7SMI9_9FUNG</name>
<dbReference type="EMBL" id="JAEPRE010000179">
    <property type="protein sequence ID" value="KAG2230877.1"/>
    <property type="molecule type" value="Genomic_DNA"/>
</dbReference>
<dbReference type="PANTHER" id="PTHR43628:SF1">
    <property type="entry name" value="CHITIN SYNTHASE REGULATORY FACTOR 2-RELATED"/>
    <property type="match status" value="1"/>
</dbReference>
<gene>
    <name evidence="1" type="ORF">INT48_003040</name>
</gene>
<dbReference type="Proteomes" id="UP000613177">
    <property type="component" value="Unassembled WGS sequence"/>
</dbReference>
<dbReference type="InterPro" id="IPR006597">
    <property type="entry name" value="Sel1-like"/>
</dbReference>
<dbReference type="AlphaFoldDB" id="A0A8H7SMI9"/>
<dbReference type="Pfam" id="PF08238">
    <property type="entry name" value="Sel1"/>
    <property type="match status" value="7"/>
</dbReference>
<reference evidence="1" key="1">
    <citation type="submission" date="2021-01" db="EMBL/GenBank/DDBJ databases">
        <title>Metabolic potential, ecology and presence of endohyphal bacteria is reflected in genomic diversity of Mucoromycotina.</title>
        <authorList>
            <person name="Muszewska A."/>
            <person name="Okrasinska A."/>
            <person name="Steczkiewicz K."/>
            <person name="Drgas O."/>
            <person name="Orlowska M."/>
            <person name="Perlinska-Lenart U."/>
            <person name="Aleksandrzak-Piekarczyk T."/>
            <person name="Szatraj K."/>
            <person name="Zielenkiewicz U."/>
            <person name="Pilsyk S."/>
            <person name="Malc E."/>
            <person name="Mieczkowski P."/>
            <person name="Kruszewska J.S."/>
            <person name="Biernat P."/>
            <person name="Pawlowska J."/>
        </authorList>
    </citation>
    <scope>NUCLEOTIDE SEQUENCE</scope>
    <source>
        <strain evidence="1">WA0000018081</strain>
    </source>
</reference>
<dbReference type="InterPro" id="IPR011990">
    <property type="entry name" value="TPR-like_helical_dom_sf"/>
</dbReference>
<accession>A0A8H7SMI9</accession>
<proteinExistence type="predicted"/>